<reference evidence="1 2" key="1">
    <citation type="submission" date="2021-06" db="EMBL/GenBank/DDBJ databases">
        <title>Caerostris extrusa draft genome.</title>
        <authorList>
            <person name="Kono N."/>
            <person name="Arakawa K."/>
        </authorList>
    </citation>
    <scope>NUCLEOTIDE SEQUENCE [LARGE SCALE GENOMIC DNA]</scope>
</reference>
<gene>
    <name evidence="1" type="ORF">CEXT_732901</name>
</gene>
<evidence type="ECO:0000313" key="2">
    <source>
        <dbReference type="Proteomes" id="UP001054945"/>
    </source>
</evidence>
<proteinExistence type="predicted"/>
<accession>A0AAV4QXH2</accession>
<dbReference type="AlphaFoldDB" id="A0AAV4QXH2"/>
<dbReference type="Proteomes" id="UP001054945">
    <property type="component" value="Unassembled WGS sequence"/>
</dbReference>
<protein>
    <submittedName>
        <fullName evidence="1">Uncharacterized protein</fullName>
    </submittedName>
</protein>
<sequence length="66" mass="7193">MVSHWHWTFSGLFPVGQTNAPSKSLNSTAVNGEVMTPLLRLVRIALPSTFELLPGISESVALYLPL</sequence>
<evidence type="ECO:0000313" key="1">
    <source>
        <dbReference type="EMBL" id="GIY14190.1"/>
    </source>
</evidence>
<dbReference type="EMBL" id="BPLR01007051">
    <property type="protein sequence ID" value="GIY14190.1"/>
    <property type="molecule type" value="Genomic_DNA"/>
</dbReference>
<keyword evidence="2" id="KW-1185">Reference proteome</keyword>
<comment type="caution">
    <text evidence="1">The sequence shown here is derived from an EMBL/GenBank/DDBJ whole genome shotgun (WGS) entry which is preliminary data.</text>
</comment>
<organism evidence="1 2">
    <name type="scientific">Caerostris extrusa</name>
    <name type="common">Bark spider</name>
    <name type="synonym">Caerostris bankana</name>
    <dbReference type="NCBI Taxonomy" id="172846"/>
    <lineage>
        <taxon>Eukaryota</taxon>
        <taxon>Metazoa</taxon>
        <taxon>Ecdysozoa</taxon>
        <taxon>Arthropoda</taxon>
        <taxon>Chelicerata</taxon>
        <taxon>Arachnida</taxon>
        <taxon>Araneae</taxon>
        <taxon>Araneomorphae</taxon>
        <taxon>Entelegynae</taxon>
        <taxon>Araneoidea</taxon>
        <taxon>Araneidae</taxon>
        <taxon>Caerostris</taxon>
    </lineage>
</organism>
<name>A0AAV4QXH2_CAEEX</name>